<feature type="transmembrane region" description="Helical" evidence="6">
    <location>
        <begin position="37"/>
        <end position="56"/>
    </location>
</feature>
<feature type="transmembrane region" description="Helical" evidence="6">
    <location>
        <begin position="124"/>
        <end position="147"/>
    </location>
</feature>
<feature type="transmembrane region" description="Helical" evidence="6">
    <location>
        <begin position="197"/>
        <end position="219"/>
    </location>
</feature>
<feature type="transmembrane region" description="Helical" evidence="6">
    <location>
        <begin position="480"/>
        <end position="500"/>
    </location>
</feature>
<proteinExistence type="predicted"/>
<dbReference type="Pfam" id="PF13520">
    <property type="entry name" value="AA_permease_2"/>
    <property type="match status" value="1"/>
</dbReference>
<feature type="transmembrane region" description="Helical" evidence="6">
    <location>
        <begin position="68"/>
        <end position="90"/>
    </location>
</feature>
<dbReference type="Proteomes" id="UP000829685">
    <property type="component" value="Unassembled WGS sequence"/>
</dbReference>
<accession>A0A9P9WSV0</accession>
<feature type="transmembrane region" description="Helical" evidence="6">
    <location>
        <begin position="410"/>
        <end position="433"/>
    </location>
</feature>
<dbReference type="InterPro" id="IPR002293">
    <property type="entry name" value="AA/rel_permease1"/>
</dbReference>
<keyword evidence="5 6" id="KW-0472">Membrane</keyword>
<feature type="transmembrane region" description="Helical" evidence="6">
    <location>
        <begin position="281"/>
        <end position="307"/>
    </location>
</feature>
<dbReference type="GO" id="GO:0016020">
    <property type="term" value="C:membrane"/>
    <property type="evidence" value="ECO:0007669"/>
    <property type="project" value="UniProtKB-SubCell"/>
</dbReference>
<dbReference type="PROSITE" id="PS50925">
    <property type="entry name" value="BLUF"/>
    <property type="match status" value="1"/>
</dbReference>
<comment type="caution">
    <text evidence="8">The sequence shown here is derived from an EMBL/GenBank/DDBJ whole genome shotgun (WGS) entry which is preliminary data.</text>
</comment>
<gene>
    <name evidence="8" type="ORF">JX265_003751</name>
</gene>
<keyword evidence="4 6" id="KW-1133">Transmembrane helix</keyword>
<dbReference type="GO" id="GO:0022857">
    <property type="term" value="F:transmembrane transporter activity"/>
    <property type="evidence" value="ECO:0007669"/>
    <property type="project" value="InterPro"/>
</dbReference>
<dbReference type="Gene3D" id="1.20.1740.10">
    <property type="entry name" value="Amino acid/polyamine transporter I"/>
    <property type="match status" value="1"/>
</dbReference>
<sequence>MKSEDPSIDKALGQLGHDQDELDLAILGHAQVLTRKFNIWSMLSLSFCVLGTWSTFAQGFSNGLTNGGPVAILWGLVLVLFCNICVAVSLGELCSAMPTTLGQAFWITSLWPTKLGRYTSYMCAWINTFGWWTLSASQIAFMTDFILGMKLMFDPEWAGGGEGWVQFLLYIGLTWFMTLINVVSCRNDKVLPMFNNVIGITFVGLFFVVILALLIAIGMKPDLHFQPPTFVFGAWINQTGWTDGVTWFMGLLQSAYGLTAFDSAIHMIEEIPHPRTNIPRIIWLSVVCGAFSGFIFMIVCLFCIQSLDDVLNPVTGLPFMDLMWTTVGLNGGCVLLSLFIFNGIGQGVSIITAASRLTWGFARDGGLPWSGYLAQVNDIWKVPIRATVVQGIVISLVGVLYLFADTVLEAILSVSTIALTISYAMPIISLLYVGRDKLSSGPFKLGRVGPAANWVAVVYCSITTVFFFFPGAPAPAPSDMNYAIAVFGVMLTVSTVFWFLKGQFGYSQAETFEGHAPVLREVAARENTTVEPRPKE</sequence>
<dbReference type="GO" id="GO:0009882">
    <property type="term" value="F:blue light photoreceptor activity"/>
    <property type="evidence" value="ECO:0007669"/>
    <property type="project" value="InterPro"/>
</dbReference>
<dbReference type="PANTHER" id="PTHR45649:SF22">
    <property type="entry name" value="TRANSPORTER, PUTATIVE (EUROFUNG)-RELATED"/>
    <property type="match status" value="1"/>
</dbReference>
<keyword evidence="3 6" id="KW-0812">Transmembrane</keyword>
<feature type="transmembrane region" description="Helical" evidence="6">
    <location>
        <begin position="454"/>
        <end position="474"/>
    </location>
</feature>
<evidence type="ECO:0000256" key="5">
    <source>
        <dbReference type="ARBA" id="ARBA00023136"/>
    </source>
</evidence>
<comment type="subcellular location">
    <subcellularLocation>
        <location evidence="1">Membrane</location>
        <topology evidence="1">Multi-pass membrane protein</topology>
    </subcellularLocation>
</comment>
<evidence type="ECO:0000256" key="6">
    <source>
        <dbReference type="SAM" id="Phobius"/>
    </source>
</evidence>
<dbReference type="InterPro" id="IPR007024">
    <property type="entry name" value="BLUF_domain"/>
</dbReference>
<evidence type="ECO:0000256" key="3">
    <source>
        <dbReference type="ARBA" id="ARBA00022692"/>
    </source>
</evidence>
<reference evidence="8" key="1">
    <citation type="submission" date="2021-03" db="EMBL/GenBank/DDBJ databases">
        <title>Revisited historic fungal species revealed as producer of novel bioactive compounds through whole genome sequencing and comparative genomics.</title>
        <authorList>
            <person name="Vignolle G.A."/>
            <person name="Hochenegger N."/>
            <person name="Mach R.L."/>
            <person name="Mach-Aigner A.R."/>
            <person name="Javad Rahimi M."/>
            <person name="Salim K.A."/>
            <person name="Chan C.M."/>
            <person name="Lim L.B.L."/>
            <person name="Cai F."/>
            <person name="Druzhinina I.S."/>
            <person name="U'Ren J.M."/>
            <person name="Derntl C."/>
        </authorList>
    </citation>
    <scope>NUCLEOTIDE SEQUENCE</scope>
    <source>
        <strain evidence="8">TUCIM 5799</strain>
    </source>
</reference>
<evidence type="ECO:0000256" key="4">
    <source>
        <dbReference type="ARBA" id="ARBA00022989"/>
    </source>
</evidence>
<dbReference type="EMBL" id="JAFIMR010000006">
    <property type="protein sequence ID" value="KAI1877743.1"/>
    <property type="molecule type" value="Genomic_DNA"/>
</dbReference>
<feature type="transmembrane region" description="Helical" evidence="6">
    <location>
        <begin position="322"/>
        <end position="341"/>
    </location>
</feature>
<protein>
    <recommendedName>
        <fullName evidence="7">BLUF domain-containing protein</fullName>
    </recommendedName>
</protein>
<evidence type="ECO:0000256" key="1">
    <source>
        <dbReference type="ARBA" id="ARBA00004141"/>
    </source>
</evidence>
<feature type="transmembrane region" description="Helical" evidence="6">
    <location>
        <begin position="239"/>
        <end position="261"/>
    </location>
</feature>
<evidence type="ECO:0000259" key="7">
    <source>
        <dbReference type="PROSITE" id="PS50925"/>
    </source>
</evidence>
<evidence type="ECO:0000256" key="2">
    <source>
        <dbReference type="ARBA" id="ARBA00022448"/>
    </source>
</evidence>
<dbReference type="PIRSF" id="PIRSF006060">
    <property type="entry name" value="AA_transporter"/>
    <property type="match status" value="1"/>
</dbReference>
<evidence type="ECO:0000313" key="9">
    <source>
        <dbReference type="Proteomes" id="UP000829685"/>
    </source>
</evidence>
<dbReference type="GO" id="GO:0071949">
    <property type="term" value="F:FAD binding"/>
    <property type="evidence" value="ECO:0007669"/>
    <property type="project" value="InterPro"/>
</dbReference>
<feature type="transmembrane region" description="Helical" evidence="6">
    <location>
        <begin position="382"/>
        <end position="404"/>
    </location>
</feature>
<evidence type="ECO:0000313" key="8">
    <source>
        <dbReference type="EMBL" id="KAI1877743.1"/>
    </source>
</evidence>
<dbReference type="AlphaFoldDB" id="A0A9P9WSV0"/>
<feature type="domain" description="BLUF" evidence="7">
    <location>
        <begin position="1"/>
        <end position="43"/>
    </location>
</feature>
<dbReference type="OrthoDB" id="2417308at2759"/>
<organism evidence="8 9">
    <name type="scientific">Neoarthrinium moseri</name>
    <dbReference type="NCBI Taxonomy" id="1658444"/>
    <lineage>
        <taxon>Eukaryota</taxon>
        <taxon>Fungi</taxon>
        <taxon>Dikarya</taxon>
        <taxon>Ascomycota</taxon>
        <taxon>Pezizomycotina</taxon>
        <taxon>Sordariomycetes</taxon>
        <taxon>Xylariomycetidae</taxon>
        <taxon>Amphisphaeriales</taxon>
        <taxon>Apiosporaceae</taxon>
        <taxon>Neoarthrinium</taxon>
    </lineage>
</organism>
<dbReference type="PANTHER" id="PTHR45649">
    <property type="entry name" value="AMINO-ACID PERMEASE BAT1"/>
    <property type="match status" value="1"/>
</dbReference>
<name>A0A9P9WSV0_9PEZI</name>
<keyword evidence="9" id="KW-1185">Reference proteome</keyword>
<keyword evidence="2" id="KW-0813">Transport</keyword>
<feature type="transmembrane region" description="Helical" evidence="6">
    <location>
        <begin position="167"/>
        <end position="185"/>
    </location>
</feature>